<comment type="caution">
    <text evidence="1">The sequence shown here is derived from an EMBL/GenBank/DDBJ whole genome shotgun (WGS) entry which is preliminary data.</text>
</comment>
<dbReference type="EMBL" id="LAZR01009102">
    <property type="protein sequence ID" value="KKM74671.1"/>
    <property type="molecule type" value="Genomic_DNA"/>
</dbReference>
<name>A0A0F9KIU5_9ZZZZ</name>
<gene>
    <name evidence="1" type="ORF">LCGC14_1397960</name>
</gene>
<dbReference type="AlphaFoldDB" id="A0A0F9KIU5"/>
<accession>A0A0F9KIU5</accession>
<evidence type="ECO:0000313" key="1">
    <source>
        <dbReference type="EMBL" id="KKM74671.1"/>
    </source>
</evidence>
<feature type="non-terminal residue" evidence="1">
    <location>
        <position position="230"/>
    </location>
</feature>
<organism evidence="1">
    <name type="scientific">marine sediment metagenome</name>
    <dbReference type="NCBI Taxonomy" id="412755"/>
    <lineage>
        <taxon>unclassified sequences</taxon>
        <taxon>metagenomes</taxon>
        <taxon>ecological metagenomes</taxon>
    </lineage>
</organism>
<protein>
    <submittedName>
        <fullName evidence="1">Uncharacterized protein</fullName>
    </submittedName>
</protein>
<proteinExistence type="predicted"/>
<sequence length="230" mass="23933">MAVGSDVQAYDAGLTAIAALAMTDSNFLVGNGSTWVLENASTARTSIGAQASDTELSEIAALANTNNNFIVGTGTVWALETPANVRTSLGLVIGTNVQAFDTELDEIAALANTDSNFIVGTGSVWTVESTVTAQASLGVQLKVKGENEAVAGITLQDDVDLIGFTLVAGKHYAIEGHWMVTESTTGDFDYAWVFTNTGRTSLLDGTFDIDSDTFKIALFLSTSDLGAAST</sequence>
<reference evidence="1" key="1">
    <citation type="journal article" date="2015" name="Nature">
        <title>Complex archaea that bridge the gap between prokaryotes and eukaryotes.</title>
        <authorList>
            <person name="Spang A."/>
            <person name="Saw J.H."/>
            <person name="Jorgensen S.L."/>
            <person name="Zaremba-Niedzwiedzka K."/>
            <person name="Martijn J."/>
            <person name="Lind A.E."/>
            <person name="van Eijk R."/>
            <person name="Schleper C."/>
            <person name="Guy L."/>
            <person name="Ettema T.J."/>
        </authorList>
    </citation>
    <scope>NUCLEOTIDE SEQUENCE</scope>
</reference>